<feature type="non-terminal residue" evidence="3">
    <location>
        <position position="538"/>
    </location>
</feature>
<reference evidence="3 4" key="1">
    <citation type="submission" date="2022-05" db="EMBL/GenBank/DDBJ databases">
        <authorList>
            <consortium name="Genoscope - CEA"/>
            <person name="William W."/>
        </authorList>
    </citation>
    <scope>NUCLEOTIDE SEQUENCE [LARGE SCALE GENOMIC DNA]</scope>
</reference>
<dbReference type="PANTHER" id="PTHR47526">
    <property type="entry name" value="ATP-DEPENDENT DNA HELICASE"/>
    <property type="match status" value="1"/>
</dbReference>
<organism evidence="3 4">
    <name type="scientific">Pocillopora meandrina</name>
    <dbReference type="NCBI Taxonomy" id="46732"/>
    <lineage>
        <taxon>Eukaryota</taxon>
        <taxon>Metazoa</taxon>
        <taxon>Cnidaria</taxon>
        <taxon>Anthozoa</taxon>
        <taxon>Hexacorallia</taxon>
        <taxon>Scleractinia</taxon>
        <taxon>Astrocoeniina</taxon>
        <taxon>Pocilloporidae</taxon>
        <taxon>Pocillopora</taxon>
    </lineage>
</organism>
<dbReference type="GO" id="GO:0006281">
    <property type="term" value="P:DNA repair"/>
    <property type="evidence" value="ECO:0007669"/>
    <property type="project" value="UniProtKB-ARBA"/>
</dbReference>
<dbReference type="SUPFAM" id="SSF52980">
    <property type="entry name" value="Restriction endonuclease-like"/>
    <property type="match status" value="1"/>
</dbReference>
<dbReference type="InterPro" id="IPR019080">
    <property type="entry name" value="YqaJ_viral_recombinase"/>
</dbReference>
<dbReference type="Gene3D" id="3.90.320.10">
    <property type="match status" value="1"/>
</dbReference>
<dbReference type="Proteomes" id="UP001159428">
    <property type="component" value="Unassembled WGS sequence"/>
</dbReference>
<dbReference type="PROSITE" id="PS50966">
    <property type="entry name" value="ZF_SWIM"/>
    <property type="match status" value="1"/>
</dbReference>
<keyword evidence="1" id="KW-0863">Zinc-finger</keyword>
<dbReference type="InterPro" id="IPR007527">
    <property type="entry name" value="Znf_SWIM"/>
</dbReference>
<protein>
    <recommendedName>
        <fullName evidence="2">SWIM-type domain-containing protein</fullName>
    </recommendedName>
</protein>
<gene>
    <name evidence="3" type="ORF">PMEA_00034928</name>
</gene>
<dbReference type="InterPro" id="IPR011604">
    <property type="entry name" value="PDDEXK-like_dom_sf"/>
</dbReference>
<feature type="non-terminal residue" evidence="3">
    <location>
        <position position="1"/>
    </location>
</feature>
<evidence type="ECO:0000256" key="1">
    <source>
        <dbReference type="PROSITE-ProRule" id="PRU00325"/>
    </source>
</evidence>
<dbReference type="GO" id="GO:0008270">
    <property type="term" value="F:zinc ion binding"/>
    <property type="evidence" value="ECO:0007669"/>
    <property type="project" value="UniProtKB-KW"/>
</dbReference>
<keyword evidence="1" id="KW-0479">Metal-binding</keyword>
<name>A0AAU9W8U4_9CNID</name>
<dbReference type="CDD" id="cd22343">
    <property type="entry name" value="PDDEXK_lambda_exonuclease-like"/>
    <property type="match status" value="1"/>
</dbReference>
<comment type="caution">
    <text evidence="3">The sequence shown here is derived from an EMBL/GenBank/DDBJ whole genome shotgun (WGS) entry which is preliminary data.</text>
</comment>
<dbReference type="InterPro" id="IPR011335">
    <property type="entry name" value="Restrct_endonuc-II-like"/>
</dbReference>
<dbReference type="Pfam" id="PF09588">
    <property type="entry name" value="YqaJ"/>
    <property type="match status" value="1"/>
</dbReference>
<dbReference type="AlphaFoldDB" id="A0AAU9W8U4"/>
<evidence type="ECO:0000259" key="2">
    <source>
        <dbReference type="PROSITE" id="PS50966"/>
    </source>
</evidence>
<sequence length="538" mass="61575">YENFLQKSLGELKDYLSLRGLSVTGKKREPVARAFSACERNVRVVVSDEELRSRLTVEYQQRIKSLPRDPRHIEEDEWRNDMTTWPALDLGKVFSFILSKKEFDSDYVGKYKLCKAYSYFVSGFVGTVYSHTFVSTGECILKCKVTPSQRVRDEPREVWVAIDTNQGGVLSAWCSCTAGYSQSCNHVMALLYKVEHAVSMGFTNPSCTSVPCRWNDRTFREVEPKKIRDLKIRTDSHNNTNQERREINSDLKKTFDPRREFLAKWKKITDKSVIFKAVEVEEESHDAQDLPFPLNQVAEKFASEHKGEGEVTIVAGFLESLHLSQNQCDSIEKATRAQSQCTEWVEQRKGRITASKFHEVHTKVKTVLAGRKKVVKTKPLIARIVHHQSLNNVPAVQWGRVHEKEALDAFLTTEGPKHTNMQIFEAGLFVKRDLPYIGASPDAIGTCDCCGTFVVECKCPYSIKGERVLDAWNRTEFLQMDSGKVCLNKGHKYYTQLQGEIVLSNCFKGYFVVWTQVGDPLVEEVQRDEVFYQTVEQN</sequence>
<keyword evidence="4" id="KW-1185">Reference proteome</keyword>
<keyword evidence="1" id="KW-0862">Zinc</keyword>
<evidence type="ECO:0000313" key="3">
    <source>
        <dbReference type="EMBL" id="CAH3104882.1"/>
    </source>
</evidence>
<accession>A0AAU9W8U4</accession>
<evidence type="ECO:0000313" key="4">
    <source>
        <dbReference type="Proteomes" id="UP001159428"/>
    </source>
</evidence>
<dbReference type="PANTHER" id="PTHR47526:SF3">
    <property type="entry name" value="PHD-TYPE DOMAIN-CONTAINING PROTEIN"/>
    <property type="match status" value="1"/>
</dbReference>
<dbReference type="EMBL" id="CALNXJ010000009">
    <property type="protein sequence ID" value="CAH3104882.1"/>
    <property type="molecule type" value="Genomic_DNA"/>
</dbReference>
<proteinExistence type="predicted"/>
<feature type="domain" description="SWIM-type" evidence="2">
    <location>
        <begin position="158"/>
        <end position="195"/>
    </location>
</feature>